<dbReference type="EMBL" id="JACGWJ010000002">
    <property type="protein sequence ID" value="KAL0434902.1"/>
    <property type="molecule type" value="Genomic_DNA"/>
</dbReference>
<protein>
    <recommendedName>
        <fullName evidence="1">Retrotransposon Copia-like N-terminal domain-containing protein</fullName>
    </recommendedName>
</protein>
<dbReference type="PANTHER" id="PTHR37610">
    <property type="entry name" value="CCHC-TYPE DOMAIN-CONTAINING PROTEIN"/>
    <property type="match status" value="1"/>
</dbReference>
<reference evidence="2" key="1">
    <citation type="submission" date="2020-06" db="EMBL/GenBank/DDBJ databases">
        <authorList>
            <person name="Li T."/>
            <person name="Hu X."/>
            <person name="Zhang T."/>
            <person name="Song X."/>
            <person name="Zhang H."/>
            <person name="Dai N."/>
            <person name="Sheng W."/>
            <person name="Hou X."/>
            <person name="Wei L."/>
        </authorList>
    </citation>
    <scope>NUCLEOTIDE SEQUENCE</scope>
    <source>
        <strain evidence="2">G02</strain>
        <tissue evidence="2">Leaf</tissue>
    </source>
</reference>
<dbReference type="InterPro" id="IPR029472">
    <property type="entry name" value="Copia-like_N"/>
</dbReference>
<proteinExistence type="predicted"/>
<gene>
    <name evidence="2" type="ORF">Sradi_0198100</name>
</gene>
<evidence type="ECO:0000313" key="2">
    <source>
        <dbReference type="EMBL" id="KAL0434902.1"/>
    </source>
</evidence>
<comment type="caution">
    <text evidence="2">The sequence shown here is derived from an EMBL/GenBank/DDBJ whole genome shotgun (WGS) entry which is preliminary data.</text>
</comment>
<sequence>MVFVSSPLNGDNYLVWSRAMRFALRSRMKRSFIDGRSVRPPDDSPDLDEWIRKDYLVITWILNNVSKTIMDTFMYVTSARSLGWSLRRDMIKPMVSDDIQLRARNFFHFSRSTSCLYVCGTQRHGCERSLTSAHAIPNGIEQSVC</sequence>
<dbReference type="Pfam" id="PF14244">
    <property type="entry name" value="Retrotran_gag_3"/>
    <property type="match status" value="1"/>
</dbReference>
<name>A0AAW2VZX7_SESRA</name>
<dbReference type="AlphaFoldDB" id="A0AAW2VZX7"/>
<dbReference type="PANTHER" id="PTHR37610:SF40">
    <property type="entry name" value="OS01G0909600 PROTEIN"/>
    <property type="match status" value="1"/>
</dbReference>
<feature type="domain" description="Retrotransposon Copia-like N-terminal" evidence="1">
    <location>
        <begin position="1"/>
        <end position="41"/>
    </location>
</feature>
<evidence type="ECO:0000259" key="1">
    <source>
        <dbReference type="Pfam" id="PF14244"/>
    </source>
</evidence>
<accession>A0AAW2VZX7</accession>
<reference evidence="2" key="2">
    <citation type="journal article" date="2024" name="Plant">
        <title>Genomic evolution and insights into agronomic trait innovations of Sesamum species.</title>
        <authorList>
            <person name="Miao H."/>
            <person name="Wang L."/>
            <person name="Qu L."/>
            <person name="Liu H."/>
            <person name="Sun Y."/>
            <person name="Le M."/>
            <person name="Wang Q."/>
            <person name="Wei S."/>
            <person name="Zheng Y."/>
            <person name="Lin W."/>
            <person name="Duan Y."/>
            <person name="Cao H."/>
            <person name="Xiong S."/>
            <person name="Wang X."/>
            <person name="Wei L."/>
            <person name="Li C."/>
            <person name="Ma Q."/>
            <person name="Ju M."/>
            <person name="Zhao R."/>
            <person name="Li G."/>
            <person name="Mu C."/>
            <person name="Tian Q."/>
            <person name="Mei H."/>
            <person name="Zhang T."/>
            <person name="Gao T."/>
            <person name="Zhang H."/>
        </authorList>
    </citation>
    <scope>NUCLEOTIDE SEQUENCE</scope>
    <source>
        <strain evidence="2">G02</strain>
    </source>
</reference>
<organism evidence="2">
    <name type="scientific">Sesamum radiatum</name>
    <name type="common">Black benniseed</name>
    <dbReference type="NCBI Taxonomy" id="300843"/>
    <lineage>
        <taxon>Eukaryota</taxon>
        <taxon>Viridiplantae</taxon>
        <taxon>Streptophyta</taxon>
        <taxon>Embryophyta</taxon>
        <taxon>Tracheophyta</taxon>
        <taxon>Spermatophyta</taxon>
        <taxon>Magnoliopsida</taxon>
        <taxon>eudicotyledons</taxon>
        <taxon>Gunneridae</taxon>
        <taxon>Pentapetalae</taxon>
        <taxon>asterids</taxon>
        <taxon>lamiids</taxon>
        <taxon>Lamiales</taxon>
        <taxon>Pedaliaceae</taxon>
        <taxon>Sesamum</taxon>
    </lineage>
</organism>